<protein>
    <submittedName>
        <fullName evidence="2">Uncharacterized protein</fullName>
    </submittedName>
</protein>
<comment type="caution">
    <text evidence="2">The sequence shown here is derived from an EMBL/GenBank/DDBJ whole genome shotgun (WGS) entry which is preliminary data.</text>
</comment>
<evidence type="ECO:0000313" key="3">
    <source>
        <dbReference type="Proteomes" id="UP000266841"/>
    </source>
</evidence>
<dbReference type="Proteomes" id="UP000266841">
    <property type="component" value="Unassembled WGS sequence"/>
</dbReference>
<gene>
    <name evidence="2" type="ORF">THAOC_29617</name>
</gene>
<evidence type="ECO:0000313" key="2">
    <source>
        <dbReference type="EMBL" id="EJK51228.1"/>
    </source>
</evidence>
<feature type="region of interest" description="Disordered" evidence="1">
    <location>
        <begin position="1"/>
        <end position="57"/>
    </location>
</feature>
<proteinExistence type="predicted"/>
<organism evidence="2 3">
    <name type="scientific">Thalassiosira oceanica</name>
    <name type="common">Marine diatom</name>
    <dbReference type="NCBI Taxonomy" id="159749"/>
    <lineage>
        <taxon>Eukaryota</taxon>
        <taxon>Sar</taxon>
        <taxon>Stramenopiles</taxon>
        <taxon>Ochrophyta</taxon>
        <taxon>Bacillariophyta</taxon>
        <taxon>Coscinodiscophyceae</taxon>
        <taxon>Thalassiosirophycidae</taxon>
        <taxon>Thalassiosirales</taxon>
        <taxon>Thalassiosiraceae</taxon>
        <taxon>Thalassiosira</taxon>
    </lineage>
</organism>
<feature type="non-terminal residue" evidence="2">
    <location>
        <position position="57"/>
    </location>
</feature>
<dbReference type="EMBL" id="AGNL01041992">
    <property type="protein sequence ID" value="EJK51228.1"/>
    <property type="molecule type" value="Genomic_DNA"/>
</dbReference>
<accession>K0RC09</accession>
<name>K0RC09_THAOC</name>
<keyword evidence="3" id="KW-1185">Reference proteome</keyword>
<evidence type="ECO:0000256" key="1">
    <source>
        <dbReference type="SAM" id="MobiDB-lite"/>
    </source>
</evidence>
<reference evidence="2 3" key="1">
    <citation type="journal article" date="2012" name="Genome Biol.">
        <title>Genome and low-iron response of an oceanic diatom adapted to chronic iron limitation.</title>
        <authorList>
            <person name="Lommer M."/>
            <person name="Specht M."/>
            <person name="Roy A.S."/>
            <person name="Kraemer L."/>
            <person name="Andreson R."/>
            <person name="Gutowska M.A."/>
            <person name="Wolf J."/>
            <person name="Bergner S.V."/>
            <person name="Schilhabel M.B."/>
            <person name="Klostermeier U.C."/>
            <person name="Beiko R.G."/>
            <person name="Rosenstiel P."/>
            <person name="Hippler M."/>
            <person name="Laroche J."/>
        </authorList>
    </citation>
    <scope>NUCLEOTIDE SEQUENCE [LARGE SCALE GENOMIC DNA]</scope>
    <source>
        <strain evidence="2 3">CCMP1005</strain>
    </source>
</reference>
<feature type="compositionally biased region" description="Acidic residues" evidence="1">
    <location>
        <begin position="1"/>
        <end position="11"/>
    </location>
</feature>
<dbReference type="AlphaFoldDB" id="K0RC09"/>
<sequence>MEADSDFEDGSAADVDAPPQSEDDTGTSGAVGYDKDAGDGCHSQRPYHVHYDSDDGQ</sequence>